<evidence type="ECO:0000313" key="2">
    <source>
        <dbReference type="Proteomes" id="UP000000286"/>
    </source>
</evidence>
<dbReference type="Proteomes" id="UP000000286">
    <property type="component" value="Chromosome IV"/>
</dbReference>
<dbReference type="AlphaFoldDB" id="C8Z5I7"/>
<name>C8Z5I7_YEAS8</name>
<organism evidence="1 2">
    <name type="scientific">Saccharomyces cerevisiae (strain Lalvin EC1118 / Prise de mousse)</name>
    <name type="common">Baker's yeast</name>
    <dbReference type="NCBI Taxonomy" id="643680"/>
    <lineage>
        <taxon>Eukaryota</taxon>
        <taxon>Fungi</taxon>
        <taxon>Dikarya</taxon>
        <taxon>Ascomycota</taxon>
        <taxon>Saccharomycotina</taxon>
        <taxon>Saccharomycetes</taxon>
        <taxon>Saccharomycetales</taxon>
        <taxon>Saccharomycetaceae</taxon>
        <taxon>Saccharomyces</taxon>
    </lineage>
</organism>
<proteinExistence type="predicted"/>
<accession>C8Z5I7</accession>
<gene>
    <name evidence="1" type="ORF">EC1118_1D0_5545g</name>
</gene>
<reference evidence="1 2" key="1">
    <citation type="journal article" date="2009" name="Proc. Natl. Acad. Sci. U.S.A.">
        <title>Eukaryote-to-eukaryote gene transfer events revealed by the genome sequence of the wine yeast Saccharomyces cerevisiae EC1118.</title>
        <authorList>
            <person name="Novo M."/>
            <person name="Bigey F."/>
            <person name="Beyne E."/>
            <person name="Galeote V."/>
            <person name="Gavory F."/>
            <person name="Mallet S."/>
            <person name="Cambot B."/>
            <person name="Legras J.L."/>
            <person name="Wincker P."/>
            <person name="Casaregola S."/>
            <person name="Dequin S."/>
        </authorList>
    </citation>
    <scope>NUCLEOTIDE SEQUENCE [LARGE SCALE GENOMIC DNA]</scope>
    <source>
        <strain evidence="2">Lalvin EC1118 / Prise de mousse</strain>
    </source>
</reference>
<sequence>MFSCLLHSTRPTDSYCTLAAPLSQTARTRTMTFHAATAKRKTEHSGIKESNLHLSRVLLSSFCRAKGRFVSFFICYPFPFGLTRFPRVLWSIGLDKSLFTRVHFSPSFFSLLAPLQFSGIVRS</sequence>
<dbReference type="EMBL" id="FN393063">
    <property type="protein sequence ID" value="CAY78776.1"/>
    <property type="molecule type" value="Genomic_DNA"/>
</dbReference>
<evidence type="ECO:0000313" key="1">
    <source>
        <dbReference type="EMBL" id="CAY78776.1"/>
    </source>
</evidence>
<dbReference type="HOGENOM" id="CLU_2016997_0_0_1"/>
<protein>
    <submittedName>
        <fullName evidence="1">EC1118_1D0_5545p</fullName>
    </submittedName>
</protein>